<dbReference type="SUPFAM" id="SSF49785">
    <property type="entry name" value="Galactose-binding domain-like"/>
    <property type="match status" value="1"/>
</dbReference>
<accession>A0A9W6EWD7</accession>
<dbReference type="InterPro" id="IPR008979">
    <property type="entry name" value="Galactose-bd-like_sf"/>
</dbReference>
<dbReference type="Proteomes" id="UP001143545">
    <property type="component" value="Unassembled WGS sequence"/>
</dbReference>
<evidence type="ECO:0000313" key="2">
    <source>
        <dbReference type="Proteomes" id="UP001143545"/>
    </source>
</evidence>
<proteinExistence type="predicted"/>
<evidence type="ECO:0000313" key="1">
    <source>
        <dbReference type="EMBL" id="GLB52793.1"/>
    </source>
</evidence>
<dbReference type="AlphaFoldDB" id="A0A9W6EWD7"/>
<comment type="caution">
    <text evidence="1">The sequence shown here is derived from an EMBL/GenBank/DDBJ whole genome shotgun (WGS) entry which is preliminary data.</text>
</comment>
<evidence type="ECO:0008006" key="3">
    <source>
        <dbReference type="Google" id="ProtNLM"/>
    </source>
</evidence>
<dbReference type="SUPFAM" id="SSF49299">
    <property type="entry name" value="PKD domain"/>
    <property type="match status" value="1"/>
</dbReference>
<dbReference type="RefSeq" id="WP_281754308.1">
    <property type="nucleotide sequence ID" value="NZ_BRVP01000011.1"/>
</dbReference>
<name>A0A9W6EWD7_9FLAO</name>
<organism evidence="1 2">
    <name type="scientific">Neptunitalea chrysea</name>
    <dbReference type="NCBI Taxonomy" id="1647581"/>
    <lineage>
        <taxon>Bacteria</taxon>
        <taxon>Pseudomonadati</taxon>
        <taxon>Bacteroidota</taxon>
        <taxon>Flavobacteriia</taxon>
        <taxon>Flavobacteriales</taxon>
        <taxon>Flavobacteriaceae</taxon>
        <taxon>Neptunitalea</taxon>
    </lineage>
</organism>
<reference evidence="1" key="1">
    <citation type="submission" date="2022-07" db="EMBL/GenBank/DDBJ databases">
        <title>Taxonomy of Novel Oxalotrophic and Methylotrophic Bacteria.</title>
        <authorList>
            <person name="Sahin N."/>
            <person name="Tani A."/>
        </authorList>
    </citation>
    <scope>NUCLEOTIDE SEQUENCE</scope>
    <source>
        <strain evidence="1">AM327</strain>
    </source>
</reference>
<dbReference type="PROSITE" id="PS51257">
    <property type="entry name" value="PROKAR_LIPOPROTEIN"/>
    <property type="match status" value="1"/>
</dbReference>
<dbReference type="EMBL" id="BRVP01000011">
    <property type="protein sequence ID" value="GLB52793.1"/>
    <property type="molecule type" value="Genomic_DNA"/>
</dbReference>
<dbReference type="InterPro" id="IPR035986">
    <property type="entry name" value="PKD_dom_sf"/>
</dbReference>
<keyword evidence="2" id="KW-1185">Reference proteome</keyword>
<protein>
    <recommendedName>
        <fullName evidence="3">PKD domain-containing protein</fullName>
    </recommendedName>
</protein>
<gene>
    <name evidence="1" type="ORF">NBRC110019_18330</name>
</gene>
<sequence length="515" mass="55687">MRKINILMYIIALISFVGCTEDDFDTAFLEDVDAPSNLSALLTVTQDNTGLVSIKPDGEGVTLYTVDFGDSSDTADVTPGNKAQHNYSEGSYAVTVMATGVTGLTTVLTKDVDVTFVAPEDLVVDVAEVTGDPFSFTVSATATYETYFDVTFGEDDTLEAVQFNEGDVVPYTYANTGVYIVTVTAYSGGTATTVYTEEVEVYNPLILPITFESATLNYTFTDFGNAYGAVVANPSIGGANTSATVGQFTKIVGAETWAGTYLQLDEPVDFTSSTFLSVKSYSPIAGATVLLKLENANDGAVFIESTTTTTVTNEWETLYFDFTGVDPTVDYHKVVIFYDFGNVGDGSVYYFDQVELSTGNPSLELPVTFENSLISYTFTNFGNATSQLVANPASDAVNSSPTVAEFYKPDYAETWAGSYLELDNYIDFSSQTKIAIKSWSPTVGTTVLMKLENVDASVVAEVSATTTVANGWEELVFDFSSANLSAQYVRVVVFYDFGFNGTEGYYYFDDIKLTN</sequence>